<name>A0ABQ5KLQ3_9EUKA</name>
<organism evidence="2 3">
    <name type="scientific">Aduncisulcus paluster</name>
    <dbReference type="NCBI Taxonomy" id="2918883"/>
    <lineage>
        <taxon>Eukaryota</taxon>
        <taxon>Metamonada</taxon>
        <taxon>Carpediemonas-like organisms</taxon>
        <taxon>Aduncisulcus</taxon>
    </lineage>
</organism>
<feature type="transmembrane region" description="Helical" evidence="1">
    <location>
        <begin position="112"/>
        <end position="139"/>
    </location>
</feature>
<keyword evidence="1" id="KW-0472">Membrane</keyword>
<accession>A0ABQ5KLQ3</accession>
<feature type="transmembrane region" description="Helical" evidence="1">
    <location>
        <begin position="56"/>
        <end position="78"/>
    </location>
</feature>
<feature type="transmembrane region" description="Helical" evidence="1">
    <location>
        <begin position="206"/>
        <end position="232"/>
    </location>
</feature>
<evidence type="ECO:0000313" key="3">
    <source>
        <dbReference type="Proteomes" id="UP001057375"/>
    </source>
</evidence>
<dbReference type="Proteomes" id="UP001057375">
    <property type="component" value="Unassembled WGS sequence"/>
</dbReference>
<sequence length="294" mass="33107">MVEHAQNQFQPLSFGSYIGQSLSLYFGNLLQCIAVVAQFMGLNILFYVLTSLIGGIFATILNFAFELFVLPIFTFALYKNYYDLKVKNTNNYNFFSDLIFFFKNNYLSHLGFFYLFCLVNLLGMLCLIVGYFVTLGIFFPGFAMRAVNPQMTAGETMSRCWAAGKAHGNMWTAALGAFLWFVIIFAIDFLIMLWAVRIAWKSPGLYWTLIVFLMLWSTFCTGGLTSMGVTYLATVDPPRTATVTSAGNMPVGQTQMVQHVHIKYKWLNPNLKANFVQLSFLSSAMHSPSILASS</sequence>
<feature type="transmembrane region" description="Helical" evidence="1">
    <location>
        <begin position="25"/>
        <end position="49"/>
    </location>
</feature>
<reference evidence="2" key="1">
    <citation type="submission" date="2022-03" db="EMBL/GenBank/DDBJ databases">
        <title>Draft genome sequence of Aduncisulcus paluster, a free-living microaerophilic Fornicata.</title>
        <authorList>
            <person name="Yuyama I."/>
            <person name="Kume K."/>
            <person name="Tamura T."/>
            <person name="Inagaki Y."/>
            <person name="Hashimoto T."/>
        </authorList>
    </citation>
    <scope>NUCLEOTIDE SEQUENCE</scope>
    <source>
        <strain evidence="2">NY0171</strain>
    </source>
</reference>
<gene>
    <name evidence="2" type="ORF">ADUPG1_006577</name>
</gene>
<feature type="non-terminal residue" evidence="2">
    <location>
        <position position="294"/>
    </location>
</feature>
<feature type="transmembrane region" description="Helical" evidence="1">
    <location>
        <begin position="177"/>
        <end position="200"/>
    </location>
</feature>
<comment type="caution">
    <text evidence="2">The sequence shown here is derived from an EMBL/GenBank/DDBJ whole genome shotgun (WGS) entry which is preliminary data.</text>
</comment>
<keyword evidence="1" id="KW-0812">Transmembrane</keyword>
<dbReference type="EMBL" id="BQXS01009983">
    <property type="protein sequence ID" value="GKT32409.1"/>
    <property type="molecule type" value="Genomic_DNA"/>
</dbReference>
<evidence type="ECO:0000313" key="2">
    <source>
        <dbReference type="EMBL" id="GKT32409.1"/>
    </source>
</evidence>
<evidence type="ECO:0000256" key="1">
    <source>
        <dbReference type="SAM" id="Phobius"/>
    </source>
</evidence>
<protein>
    <submittedName>
        <fullName evidence="2">Uncharacterized protein</fullName>
    </submittedName>
</protein>
<keyword evidence="3" id="KW-1185">Reference proteome</keyword>
<keyword evidence="1" id="KW-1133">Transmembrane helix</keyword>
<proteinExistence type="predicted"/>